<evidence type="ECO:0000256" key="1">
    <source>
        <dbReference type="ARBA" id="ARBA00023125"/>
    </source>
</evidence>
<dbReference type="InterPro" id="IPR050624">
    <property type="entry name" value="HTH-type_Tx_Regulator"/>
</dbReference>
<dbReference type="STRING" id="1423806.FD15_GL002101"/>
<keyword evidence="1 2" id="KW-0238">DNA-binding</keyword>
<dbReference type="AlphaFoldDB" id="A0A0R2DQ26"/>
<accession>A0A0R2DQ26</accession>
<dbReference type="PROSITE" id="PS50977">
    <property type="entry name" value="HTH_TETR_2"/>
    <property type="match status" value="1"/>
</dbReference>
<dbReference type="PANTHER" id="PTHR43479">
    <property type="entry name" value="ACREF/ENVCD OPERON REPRESSOR-RELATED"/>
    <property type="match status" value="1"/>
</dbReference>
<comment type="caution">
    <text evidence="4">The sequence shown here is derived from an EMBL/GenBank/DDBJ whole genome shotgun (WGS) entry which is preliminary data.</text>
</comment>
<dbReference type="Proteomes" id="UP000050961">
    <property type="component" value="Unassembled WGS sequence"/>
</dbReference>
<dbReference type="eggNOG" id="COG1309">
    <property type="taxonomic scope" value="Bacteria"/>
</dbReference>
<dbReference type="SUPFAM" id="SSF46689">
    <property type="entry name" value="Homeodomain-like"/>
    <property type="match status" value="1"/>
</dbReference>
<dbReference type="InterPro" id="IPR001647">
    <property type="entry name" value="HTH_TetR"/>
</dbReference>
<protein>
    <recommendedName>
        <fullName evidence="3">HTH tetR-type domain-containing protein</fullName>
    </recommendedName>
</protein>
<dbReference type="EMBL" id="AYZF01000017">
    <property type="protein sequence ID" value="KRN05539.1"/>
    <property type="molecule type" value="Genomic_DNA"/>
</dbReference>
<reference evidence="4 5" key="1">
    <citation type="journal article" date="2015" name="Genome Announc.">
        <title>Expanding the biotechnology potential of lactobacilli through comparative genomics of 213 strains and associated genera.</title>
        <authorList>
            <person name="Sun Z."/>
            <person name="Harris H.M."/>
            <person name="McCann A."/>
            <person name="Guo C."/>
            <person name="Argimon S."/>
            <person name="Zhang W."/>
            <person name="Yang X."/>
            <person name="Jeffery I.B."/>
            <person name="Cooney J.C."/>
            <person name="Kagawa T.F."/>
            <person name="Liu W."/>
            <person name="Song Y."/>
            <person name="Salvetti E."/>
            <person name="Wrobel A."/>
            <person name="Rasinkangas P."/>
            <person name="Parkhill J."/>
            <person name="Rea M.C."/>
            <person name="O'Sullivan O."/>
            <person name="Ritari J."/>
            <person name="Douillard F.P."/>
            <person name="Paul Ross R."/>
            <person name="Yang R."/>
            <person name="Briner A.E."/>
            <person name="Felis G.E."/>
            <person name="de Vos W.M."/>
            <person name="Barrangou R."/>
            <person name="Klaenhammer T.R."/>
            <person name="Caufield P.W."/>
            <person name="Cui Y."/>
            <person name="Zhang H."/>
            <person name="O'Toole P.W."/>
        </authorList>
    </citation>
    <scope>NUCLEOTIDE SEQUENCE [LARGE SCALE GENOMIC DNA]</scope>
    <source>
        <strain evidence="4 5">DSM 21376</strain>
    </source>
</reference>
<evidence type="ECO:0000313" key="4">
    <source>
        <dbReference type="EMBL" id="KRN05539.1"/>
    </source>
</evidence>
<evidence type="ECO:0000256" key="2">
    <source>
        <dbReference type="PROSITE-ProRule" id="PRU00335"/>
    </source>
</evidence>
<dbReference type="PRINTS" id="PR00455">
    <property type="entry name" value="HTHTETR"/>
</dbReference>
<dbReference type="Pfam" id="PF00440">
    <property type="entry name" value="TetR_N"/>
    <property type="match status" value="1"/>
</dbReference>
<dbReference type="PANTHER" id="PTHR43479:SF11">
    <property type="entry name" value="ACREF_ENVCD OPERON REPRESSOR-RELATED"/>
    <property type="match status" value="1"/>
</dbReference>
<evidence type="ECO:0000259" key="3">
    <source>
        <dbReference type="PROSITE" id="PS50977"/>
    </source>
</evidence>
<feature type="DNA-binding region" description="H-T-H motif" evidence="2">
    <location>
        <begin position="31"/>
        <end position="50"/>
    </location>
</feature>
<name>A0A0R2DQ26_9LACO</name>
<evidence type="ECO:0000313" key="5">
    <source>
        <dbReference type="Proteomes" id="UP000050961"/>
    </source>
</evidence>
<dbReference type="Gene3D" id="1.10.357.10">
    <property type="entry name" value="Tetracycline Repressor, domain 2"/>
    <property type="match status" value="1"/>
</dbReference>
<keyword evidence="5" id="KW-1185">Reference proteome</keyword>
<dbReference type="RefSeq" id="WP_056967453.1">
    <property type="nucleotide sequence ID" value="NZ_AYZF01000017.1"/>
</dbReference>
<dbReference type="GO" id="GO:0003677">
    <property type="term" value="F:DNA binding"/>
    <property type="evidence" value="ECO:0007669"/>
    <property type="project" value="UniProtKB-UniRule"/>
</dbReference>
<gene>
    <name evidence="4" type="ORF">FD15_GL002101</name>
</gene>
<feature type="domain" description="HTH tetR-type" evidence="3">
    <location>
        <begin position="8"/>
        <end position="68"/>
    </location>
</feature>
<dbReference type="InterPro" id="IPR009057">
    <property type="entry name" value="Homeodomain-like_sf"/>
</dbReference>
<dbReference type="PATRIC" id="fig|1423806.3.peg.2141"/>
<organism evidence="4 5">
    <name type="scientific">Liquorilactobacillus sucicola DSM 21376 = JCM 15457</name>
    <dbReference type="NCBI Taxonomy" id="1423806"/>
    <lineage>
        <taxon>Bacteria</taxon>
        <taxon>Bacillati</taxon>
        <taxon>Bacillota</taxon>
        <taxon>Bacilli</taxon>
        <taxon>Lactobacillales</taxon>
        <taxon>Lactobacillaceae</taxon>
        <taxon>Liquorilactobacillus</taxon>
    </lineage>
</organism>
<proteinExistence type="predicted"/>
<sequence length="191" mass="21969">MKRDQQKIQTRKNLFQAAIELFNYKGVQKTKVTDIAKEANVSTGTFYIHFKSKEDIISAIYYEDFNNYMCGNIQKINQLDLDCKKALLEIGILELKFAKNVGIEVTTIAFIANLQTNMKIPGNHLKKRIFPNEIKKTVGRLNSNKSLDTNLVFQEFESVVRGVMLTWCFNNGQIDIIDLGTYLLKKYLNSL</sequence>